<dbReference type="PANTHER" id="PTHR10458:SF22">
    <property type="entry name" value="PEPTIDE DEFORMYLASE"/>
    <property type="match status" value="1"/>
</dbReference>
<comment type="function">
    <text evidence="2">Removes the formyl group from the N-terminal Met of newly synthesized proteins. Requires at least a dipeptide for an efficient rate of reaction. N-terminal L-methionine is a prerequisite for activity but the enzyme has broad specificity at other positions.</text>
</comment>
<dbReference type="Gene3D" id="3.90.45.10">
    <property type="entry name" value="Peptide deformylase"/>
    <property type="match status" value="1"/>
</dbReference>
<evidence type="ECO:0000313" key="6">
    <source>
        <dbReference type="Proteomes" id="UP000326857"/>
    </source>
</evidence>
<dbReference type="GO" id="GO:0046872">
    <property type="term" value="F:metal ion binding"/>
    <property type="evidence" value="ECO:0007669"/>
    <property type="project" value="UniProtKB-KW"/>
</dbReference>
<comment type="similarity">
    <text evidence="1 2">Belongs to the polypeptide deformylase family.</text>
</comment>
<dbReference type="PRINTS" id="PR01576">
    <property type="entry name" value="PDEFORMYLASE"/>
</dbReference>
<dbReference type="Proteomes" id="UP000326857">
    <property type="component" value="Unassembled WGS sequence"/>
</dbReference>
<keyword evidence="5" id="KW-1185">Reference proteome</keyword>
<organism evidence="3 5">
    <name type="scientific">Sphingomonas aurantiaca</name>
    <dbReference type="NCBI Taxonomy" id="185949"/>
    <lineage>
        <taxon>Bacteria</taxon>
        <taxon>Pseudomonadati</taxon>
        <taxon>Pseudomonadota</taxon>
        <taxon>Alphaproteobacteria</taxon>
        <taxon>Sphingomonadales</taxon>
        <taxon>Sphingomonadaceae</taxon>
        <taxon>Sphingomonas</taxon>
    </lineage>
</organism>
<dbReference type="AlphaFoldDB" id="A0A2T5GNT7"/>
<accession>A0A2T5GNT7</accession>
<feature type="binding site" evidence="2">
    <location>
        <position position="99"/>
    </location>
    <ligand>
        <name>Fe cation</name>
        <dbReference type="ChEBI" id="CHEBI:24875"/>
    </ligand>
</feature>
<keyword evidence="2" id="KW-0408">Iron</keyword>
<dbReference type="CDD" id="cd00487">
    <property type="entry name" value="Pep_deformylase"/>
    <property type="match status" value="1"/>
</dbReference>
<dbReference type="EMBL" id="QAOG01000002">
    <property type="protein sequence ID" value="PTQ60928.1"/>
    <property type="molecule type" value="Genomic_DNA"/>
</dbReference>
<dbReference type="NCBIfam" id="NF001159">
    <property type="entry name" value="PRK00150.1-3"/>
    <property type="match status" value="1"/>
</dbReference>
<gene>
    <name evidence="2 4" type="primary">def</name>
    <name evidence="3" type="ORF">C8J26_1244</name>
    <name evidence="4" type="ORF">SPHINGO391_470115</name>
</gene>
<dbReference type="GO" id="GO:0006412">
    <property type="term" value="P:translation"/>
    <property type="evidence" value="ECO:0007669"/>
    <property type="project" value="UniProtKB-UniRule"/>
</dbReference>
<dbReference type="Proteomes" id="UP000244189">
    <property type="component" value="Unassembled WGS sequence"/>
</dbReference>
<feature type="active site" evidence="2">
    <location>
        <position position="142"/>
    </location>
</feature>
<dbReference type="Pfam" id="PF01327">
    <property type="entry name" value="Pep_deformylase"/>
    <property type="match status" value="1"/>
</dbReference>
<protein>
    <recommendedName>
        <fullName evidence="2">Peptide deformylase</fullName>
        <shortName evidence="2">PDF</shortName>
        <ecNumber evidence="2">3.5.1.88</ecNumber>
    </recommendedName>
    <alternativeName>
        <fullName evidence="2">Polypeptide deformylase</fullName>
    </alternativeName>
</protein>
<evidence type="ECO:0000256" key="2">
    <source>
        <dbReference type="HAMAP-Rule" id="MF_00163"/>
    </source>
</evidence>
<reference evidence="4 6" key="2">
    <citation type="submission" date="2019-09" db="EMBL/GenBank/DDBJ databases">
        <authorList>
            <person name="Dittami M. S."/>
        </authorList>
    </citation>
    <scope>NUCLEOTIDE SEQUENCE [LARGE SCALE GENOMIC DNA]</scope>
    <source>
        <strain evidence="4">SPHINGO391</strain>
    </source>
</reference>
<dbReference type="HAMAP" id="MF_00163">
    <property type="entry name" value="Pep_deformylase"/>
    <property type="match status" value="1"/>
</dbReference>
<dbReference type="InterPro" id="IPR023635">
    <property type="entry name" value="Peptide_deformylase"/>
</dbReference>
<dbReference type="EC" id="3.5.1.88" evidence="2"/>
<comment type="catalytic activity">
    <reaction evidence="2">
        <text>N-terminal N-formyl-L-methionyl-[peptide] + H2O = N-terminal L-methionyl-[peptide] + formate</text>
        <dbReference type="Rhea" id="RHEA:24420"/>
        <dbReference type="Rhea" id="RHEA-COMP:10639"/>
        <dbReference type="Rhea" id="RHEA-COMP:10640"/>
        <dbReference type="ChEBI" id="CHEBI:15377"/>
        <dbReference type="ChEBI" id="CHEBI:15740"/>
        <dbReference type="ChEBI" id="CHEBI:49298"/>
        <dbReference type="ChEBI" id="CHEBI:64731"/>
        <dbReference type="EC" id="3.5.1.88"/>
    </reaction>
</comment>
<feature type="binding site" evidence="2">
    <location>
        <position position="141"/>
    </location>
    <ligand>
        <name>Fe cation</name>
        <dbReference type="ChEBI" id="CHEBI:24875"/>
    </ligand>
</feature>
<keyword evidence="2" id="KW-0648">Protein biosynthesis</keyword>
<name>A0A2T5GNT7_9SPHN</name>
<proteinExistence type="inferred from homology"/>
<dbReference type="PIRSF" id="PIRSF004749">
    <property type="entry name" value="Pep_def"/>
    <property type="match status" value="1"/>
</dbReference>
<dbReference type="SUPFAM" id="SSF56420">
    <property type="entry name" value="Peptide deformylase"/>
    <property type="match status" value="1"/>
</dbReference>
<evidence type="ECO:0000256" key="1">
    <source>
        <dbReference type="ARBA" id="ARBA00010759"/>
    </source>
</evidence>
<keyword evidence="2 4" id="KW-0378">Hydrolase</keyword>
<sequence length="174" mass="19519">MTVMTVLEVPDPRLRLVAEPVDTVDDSIRTLVADMIETMYDFNGIGLAATQVGVQKRVLVIDLQEEKDEEDKPIKAPKAYINAEILSVSDEMSTYNEGCLSIPEQYAEVARPSRCVVKWLDETGAAFEEELDGLLSTCMQHEIDHLDGVLFIDHISRLKRDMVLKKLAKARKLG</sequence>
<evidence type="ECO:0000313" key="3">
    <source>
        <dbReference type="EMBL" id="PTQ60928.1"/>
    </source>
</evidence>
<feature type="binding site" evidence="2">
    <location>
        <position position="145"/>
    </location>
    <ligand>
        <name>Fe cation</name>
        <dbReference type="ChEBI" id="CHEBI:24875"/>
    </ligand>
</feature>
<dbReference type="PANTHER" id="PTHR10458">
    <property type="entry name" value="PEPTIDE DEFORMYLASE"/>
    <property type="match status" value="1"/>
</dbReference>
<evidence type="ECO:0000313" key="4">
    <source>
        <dbReference type="EMBL" id="VVT20808.1"/>
    </source>
</evidence>
<dbReference type="EMBL" id="CABVLI010000042">
    <property type="protein sequence ID" value="VVT20808.1"/>
    <property type="molecule type" value="Genomic_DNA"/>
</dbReference>
<accession>A0A5E7ZTS3</accession>
<dbReference type="NCBIfam" id="TIGR00079">
    <property type="entry name" value="pept_deformyl"/>
    <property type="match status" value="1"/>
</dbReference>
<reference evidence="3 5" key="1">
    <citation type="submission" date="2018-04" db="EMBL/GenBank/DDBJ databases">
        <title>Genomic Encyclopedia of Type Strains, Phase III (KMG-III): the genomes of soil and plant-associated and newly described type strains.</title>
        <authorList>
            <person name="Whitman W."/>
        </authorList>
    </citation>
    <scope>NUCLEOTIDE SEQUENCE [LARGE SCALE GENOMIC DNA]</scope>
    <source>
        <strain evidence="3 5">MA101b</strain>
    </source>
</reference>
<dbReference type="InterPro" id="IPR036821">
    <property type="entry name" value="Peptide_deformylase_sf"/>
</dbReference>
<dbReference type="RefSeq" id="WP_107957185.1">
    <property type="nucleotide sequence ID" value="NZ_JAPZPS010000006.1"/>
</dbReference>
<dbReference type="GO" id="GO:0042586">
    <property type="term" value="F:peptide deformylase activity"/>
    <property type="evidence" value="ECO:0007669"/>
    <property type="project" value="UniProtKB-UniRule"/>
</dbReference>
<comment type="cofactor">
    <cofactor evidence="2">
        <name>Fe(2+)</name>
        <dbReference type="ChEBI" id="CHEBI:29033"/>
    </cofactor>
    <text evidence="2">Binds 1 Fe(2+) ion.</text>
</comment>
<keyword evidence="2" id="KW-0479">Metal-binding</keyword>
<evidence type="ECO:0000313" key="5">
    <source>
        <dbReference type="Proteomes" id="UP000244189"/>
    </source>
</evidence>